<proteinExistence type="predicted"/>
<evidence type="ECO:0000313" key="3">
    <source>
        <dbReference type="Proteomes" id="UP000092503"/>
    </source>
</evidence>
<dbReference type="AlphaFoldDB" id="A0A1C3NH26"/>
<feature type="compositionally biased region" description="Basic and acidic residues" evidence="1">
    <location>
        <begin position="52"/>
        <end position="67"/>
    </location>
</feature>
<feature type="region of interest" description="Disordered" evidence="1">
    <location>
        <begin position="1"/>
        <end position="67"/>
    </location>
</feature>
<accession>A0A1C3NH26</accession>
<evidence type="ECO:0000313" key="2">
    <source>
        <dbReference type="EMBL" id="SBV49668.1"/>
    </source>
</evidence>
<name>A0A1C3NH26_9XANT</name>
<feature type="region of interest" description="Disordered" evidence="1">
    <location>
        <begin position="83"/>
        <end position="108"/>
    </location>
</feature>
<dbReference type="STRING" id="56449.XBLMG947_0440"/>
<dbReference type="EMBL" id="FLTX01000005">
    <property type="protein sequence ID" value="SBV49668.1"/>
    <property type="molecule type" value="Genomic_DNA"/>
</dbReference>
<dbReference type="Proteomes" id="UP000092503">
    <property type="component" value="Unassembled WGS sequence"/>
</dbReference>
<gene>
    <name evidence="2" type="ORF">XBLMG947_0440</name>
</gene>
<protein>
    <submittedName>
        <fullName evidence="2">Uncharacterized protein</fullName>
    </submittedName>
</protein>
<reference evidence="2 3" key="1">
    <citation type="submission" date="2016-06" db="EMBL/GenBank/DDBJ databases">
        <authorList>
            <person name="Kjaerup R.B."/>
            <person name="Dalgaard T.S."/>
            <person name="Juul-Madsen H.R."/>
        </authorList>
    </citation>
    <scope>NUCLEOTIDE SEQUENCE [LARGE SCALE GENOMIC DNA]</scope>
    <source>
        <strain evidence="2">LMG947</strain>
    </source>
</reference>
<sequence>MGTGDVSARSSNWLDDSEFQVSHGPRPARFIAPHLDPTGLPRTRQWDSIQPRPDRWPGCDQHDEDSASRRVVTLTTVVTRHADTWPGAPSHSREPPQCFPGRPIRPAG</sequence>
<evidence type="ECO:0000256" key="1">
    <source>
        <dbReference type="SAM" id="MobiDB-lite"/>
    </source>
</evidence>
<organism evidence="2 3">
    <name type="scientific">Xanthomonas bromi</name>
    <dbReference type="NCBI Taxonomy" id="56449"/>
    <lineage>
        <taxon>Bacteria</taxon>
        <taxon>Pseudomonadati</taxon>
        <taxon>Pseudomonadota</taxon>
        <taxon>Gammaproteobacteria</taxon>
        <taxon>Lysobacterales</taxon>
        <taxon>Lysobacteraceae</taxon>
        <taxon>Xanthomonas</taxon>
    </lineage>
</organism>